<evidence type="ECO:0000313" key="11">
    <source>
        <dbReference type="Proteomes" id="UP000243205"/>
    </source>
</evidence>
<dbReference type="PROSITE" id="PS50109">
    <property type="entry name" value="HIS_KIN"/>
    <property type="match status" value="1"/>
</dbReference>
<dbReference type="STRING" id="57664.SAMN05661003_1049"/>
<evidence type="ECO:0000256" key="2">
    <source>
        <dbReference type="ARBA" id="ARBA00012438"/>
    </source>
</evidence>
<dbReference type="InterPro" id="IPR050351">
    <property type="entry name" value="BphY/WalK/GraS-like"/>
</dbReference>
<dbReference type="GO" id="GO:0030295">
    <property type="term" value="F:protein kinase activator activity"/>
    <property type="evidence" value="ECO:0007669"/>
    <property type="project" value="TreeGrafter"/>
</dbReference>
<dbReference type="InterPro" id="IPR004358">
    <property type="entry name" value="Sig_transdc_His_kin-like_C"/>
</dbReference>
<keyword evidence="11" id="KW-1185">Reference proteome</keyword>
<dbReference type="Pfam" id="PF02518">
    <property type="entry name" value="HATPase_c"/>
    <property type="match status" value="1"/>
</dbReference>
<dbReference type="PANTHER" id="PTHR42878:SF15">
    <property type="entry name" value="BACTERIOPHYTOCHROME"/>
    <property type="match status" value="1"/>
</dbReference>
<organism evidence="10 11">
    <name type="scientific">Desulfuromonas thiophila</name>
    <dbReference type="NCBI Taxonomy" id="57664"/>
    <lineage>
        <taxon>Bacteria</taxon>
        <taxon>Pseudomonadati</taxon>
        <taxon>Thermodesulfobacteriota</taxon>
        <taxon>Desulfuromonadia</taxon>
        <taxon>Desulfuromonadales</taxon>
        <taxon>Desulfuromonadaceae</taxon>
        <taxon>Desulfuromonas</taxon>
    </lineage>
</organism>
<evidence type="ECO:0000256" key="1">
    <source>
        <dbReference type="ARBA" id="ARBA00000085"/>
    </source>
</evidence>
<dbReference type="PANTHER" id="PTHR42878">
    <property type="entry name" value="TWO-COMPONENT HISTIDINE KINASE"/>
    <property type="match status" value="1"/>
</dbReference>
<dbReference type="SMART" id="SM00388">
    <property type="entry name" value="HisKA"/>
    <property type="match status" value="1"/>
</dbReference>
<sequence length="422" mass="48014">MNEDWIDFAQQQAPPLVLLVDDREANLKAMETILAPLQVGTRCARSGNEALALTLEHDFALALIDVQMPGMDGYETVTLLRQARKTMQLPVIFVSAIYSGDFHHLKGVEVGAVDFIEKPIVPELLLGKVRIFLDLYRHKKALENGNHFLEQQVAQKTAQLREEIEQRKGTEKTLRSVLGKLEKSNIELSRFAFISSHDLKEPLRTIVSFSQLLQKRCNHLDKEPAEYLLFIIAAARQLEAMIDGLLQFSQIDELGPGDVEVDLERTLRRVLTTMEPQSQAHQLQLTCDPLPVIRGNESQFETLWFHLLDNAFKFHRQLPLKIDIRCEEQDKNWLLRLCDNGIGMDPSQFDNVFLIFKRLHTAEHYPGIGLGLALCRKIVEHHGGEIWLENSPDQGLCACLRLPKENRPQQKKPSGTQGEVTP</sequence>
<dbReference type="SUPFAM" id="SSF47384">
    <property type="entry name" value="Homodimeric domain of signal transducing histidine kinase"/>
    <property type="match status" value="1"/>
</dbReference>
<evidence type="ECO:0000256" key="4">
    <source>
        <dbReference type="ARBA" id="ARBA00022679"/>
    </source>
</evidence>
<dbReference type="SUPFAM" id="SSF52172">
    <property type="entry name" value="CheY-like"/>
    <property type="match status" value="1"/>
</dbReference>
<proteinExistence type="predicted"/>
<dbReference type="SMART" id="SM00387">
    <property type="entry name" value="HATPase_c"/>
    <property type="match status" value="1"/>
</dbReference>
<dbReference type="Gene3D" id="1.10.287.130">
    <property type="match status" value="1"/>
</dbReference>
<gene>
    <name evidence="10" type="ORF">SAMN05661003_1049</name>
</gene>
<dbReference type="RefSeq" id="WP_092077010.1">
    <property type="nucleotide sequence ID" value="NZ_FNAQ01000004.1"/>
</dbReference>
<dbReference type="Pfam" id="PF00072">
    <property type="entry name" value="Response_reg"/>
    <property type="match status" value="1"/>
</dbReference>
<keyword evidence="5 10" id="KW-0418">Kinase</keyword>
<dbReference type="InterPro" id="IPR003661">
    <property type="entry name" value="HisK_dim/P_dom"/>
</dbReference>
<name>A0A1G7AEG2_9BACT</name>
<dbReference type="AlphaFoldDB" id="A0A1G7AEG2"/>
<feature type="coiled-coil region" evidence="7">
    <location>
        <begin position="139"/>
        <end position="166"/>
    </location>
</feature>
<dbReference type="EMBL" id="FNAQ01000004">
    <property type="protein sequence ID" value="SDE13189.1"/>
    <property type="molecule type" value="Genomic_DNA"/>
</dbReference>
<evidence type="ECO:0000256" key="5">
    <source>
        <dbReference type="ARBA" id="ARBA00022777"/>
    </source>
</evidence>
<dbReference type="Proteomes" id="UP000243205">
    <property type="component" value="Unassembled WGS sequence"/>
</dbReference>
<dbReference type="InterPro" id="IPR001789">
    <property type="entry name" value="Sig_transdc_resp-reg_receiver"/>
</dbReference>
<dbReference type="GO" id="GO:0000156">
    <property type="term" value="F:phosphorelay response regulator activity"/>
    <property type="evidence" value="ECO:0007669"/>
    <property type="project" value="TreeGrafter"/>
</dbReference>
<dbReference type="GO" id="GO:0007234">
    <property type="term" value="P:osmosensory signaling via phosphorelay pathway"/>
    <property type="evidence" value="ECO:0007669"/>
    <property type="project" value="TreeGrafter"/>
</dbReference>
<dbReference type="InterPro" id="IPR005467">
    <property type="entry name" value="His_kinase_dom"/>
</dbReference>
<dbReference type="EC" id="2.7.13.3" evidence="2"/>
<feature type="modified residue" description="4-aspartylphosphate" evidence="6">
    <location>
        <position position="65"/>
    </location>
</feature>
<dbReference type="InterPro" id="IPR003594">
    <property type="entry name" value="HATPase_dom"/>
</dbReference>
<dbReference type="GO" id="GO:0000155">
    <property type="term" value="F:phosphorelay sensor kinase activity"/>
    <property type="evidence" value="ECO:0007669"/>
    <property type="project" value="InterPro"/>
</dbReference>
<dbReference type="InterPro" id="IPR036097">
    <property type="entry name" value="HisK_dim/P_sf"/>
</dbReference>
<dbReference type="SUPFAM" id="SSF55874">
    <property type="entry name" value="ATPase domain of HSP90 chaperone/DNA topoisomerase II/histidine kinase"/>
    <property type="match status" value="1"/>
</dbReference>
<accession>A0A1G7AEG2</accession>
<dbReference type="Gene3D" id="3.40.50.2300">
    <property type="match status" value="1"/>
</dbReference>
<evidence type="ECO:0000259" key="8">
    <source>
        <dbReference type="PROSITE" id="PS50109"/>
    </source>
</evidence>
<dbReference type="CDD" id="cd00082">
    <property type="entry name" value="HisKA"/>
    <property type="match status" value="1"/>
</dbReference>
<keyword evidence="3 6" id="KW-0597">Phosphoprotein</keyword>
<feature type="domain" description="Response regulatory" evidence="9">
    <location>
        <begin position="16"/>
        <end position="133"/>
    </location>
</feature>
<comment type="catalytic activity">
    <reaction evidence="1">
        <text>ATP + protein L-histidine = ADP + protein N-phospho-L-histidine.</text>
        <dbReference type="EC" id="2.7.13.3"/>
    </reaction>
</comment>
<dbReference type="Gene3D" id="3.30.565.10">
    <property type="entry name" value="Histidine kinase-like ATPase, C-terminal domain"/>
    <property type="match status" value="1"/>
</dbReference>
<keyword evidence="7" id="KW-0175">Coiled coil</keyword>
<reference evidence="11" key="1">
    <citation type="submission" date="2016-10" db="EMBL/GenBank/DDBJ databases">
        <authorList>
            <person name="Varghese N."/>
            <person name="Submissions S."/>
        </authorList>
    </citation>
    <scope>NUCLEOTIDE SEQUENCE [LARGE SCALE GENOMIC DNA]</scope>
    <source>
        <strain evidence="11">DSM 8987</strain>
    </source>
</reference>
<evidence type="ECO:0000256" key="6">
    <source>
        <dbReference type="PROSITE-ProRule" id="PRU00169"/>
    </source>
</evidence>
<dbReference type="SMART" id="SM00448">
    <property type="entry name" value="REC"/>
    <property type="match status" value="1"/>
</dbReference>
<evidence type="ECO:0000313" key="10">
    <source>
        <dbReference type="EMBL" id="SDE13189.1"/>
    </source>
</evidence>
<dbReference type="InterPro" id="IPR011006">
    <property type="entry name" value="CheY-like_superfamily"/>
</dbReference>
<evidence type="ECO:0000256" key="7">
    <source>
        <dbReference type="SAM" id="Coils"/>
    </source>
</evidence>
<dbReference type="Pfam" id="PF00512">
    <property type="entry name" value="HisKA"/>
    <property type="match status" value="1"/>
</dbReference>
<evidence type="ECO:0000256" key="3">
    <source>
        <dbReference type="ARBA" id="ARBA00022553"/>
    </source>
</evidence>
<feature type="domain" description="Histidine kinase" evidence="8">
    <location>
        <begin position="194"/>
        <end position="406"/>
    </location>
</feature>
<dbReference type="InterPro" id="IPR036890">
    <property type="entry name" value="HATPase_C_sf"/>
</dbReference>
<evidence type="ECO:0000259" key="9">
    <source>
        <dbReference type="PROSITE" id="PS50110"/>
    </source>
</evidence>
<dbReference type="PRINTS" id="PR00344">
    <property type="entry name" value="BCTRLSENSOR"/>
</dbReference>
<protein>
    <recommendedName>
        <fullName evidence="2">histidine kinase</fullName>
        <ecNumber evidence="2">2.7.13.3</ecNumber>
    </recommendedName>
</protein>
<dbReference type="PROSITE" id="PS50110">
    <property type="entry name" value="RESPONSE_REGULATORY"/>
    <property type="match status" value="1"/>
</dbReference>
<dbReference type="OrthoDB" id="9787818at2"/>
<keyword evidence="4" id="KW-0808">Transferase</keyword>